<gene>
    <name evidence="1" type="ORF">EB796_007418</name>
</gene>
<evidence type="ECO:0008006" key="3">
    <source>
        <dbReference type="Google" id="ProtNLM"/>
    </source>
</evidence>
<dbReference type="EMBL" id="VXIV02001113">
    <property type="protein sequence ID" value="KAF6034275.1"/>
    <property type="molecule type" value="Genomic_DNA"/>
</dbReference>
<organism evidence="1 2">
    <name type="scientific">Bugula neritina</name>
    <name type="common">Brown bryozoan</name>
    <name type="synonym">Sertularia neritina</name>
    <dbReference type="NCBI Taxonomy" id="10212"/>
    <lineage>
        <taxon>Eukaryota</taxon>
        <taxon>Metazoa</taxon>
        <taxon>Spiralia</taxon>
        <taxon>Lophotrochozoa</taxon>
        <taxon>Bryozoa</taxon>
        <taxon>Gymnolaemata</taxon>
        <taxon>Cheilostomatida</taxon>
        <taxon>Flustrina</taxon>
        <taxon>Buguloidea</taxon>
        <taxon>Bugulidae</taxon>
        <taxon>Bugula</taxon>
    </lineage>
</organism>
<dbReference type="Gene3D" id="1.25.40.20">
    <property type="entry name" value="Ankyrin repeat-containing domain"/>
    <property type="match status" value="1"/>
</dbReference>
<dbReference type="InterPro" id="IPR036770">
    <property type="entry name" value="Ankyrin_rpt-contain_sf"/>
</dbReference>
<sequence>MSSDQHDGDLSNLHLLVQNNDTVAVEDILTDLTNSNKQQVLSILLAPDNQGQTPLHMAQSAESADLLLNSVEKWETIKLIFIPDNDGNIPFNTAAGVLPLIMQ</sequence>
<keyword evidence="2" id="KW-1185">Reference proteome</keyword>
<dbReference type="Proteomes" id="UP000593567">
    <property type="component" value="Unassembled WGS sequence"/>
</dbReference>
<dbReference type="AlphaFoldDB" id="A0A7J7K7W4"/>
<comment type="caution">
    <text evidence="1">The sequence shown here is derived from an EMBL/GenBank/DDBJ whole genome shotgun (WGS) entry which is preliminary data.</text>
</comment>
<protein>
    <recommendedName>
        <fullName evidence="3">ANKFY1</fullName>
    </recommendedName>
</protein>
<evidence type="ECO:0000313" key="1">
    <source>
        <dbReference type="EMBL" id="KAF6034275.1"/>
    </source>
</evidence>
<dbReference type="SUPFAM" id="SSF48403">
    <property type="entry name" value="Ankyrin repeat"/>
    <property type="match status" value="1"/>
</dbReference>
<evidence type="ECO:0000313" key="2">
    <source>
        <dbReference type="Proteomes" id="UP000593567"/>
    </source>
</evidence>
<reference evidence="1" key="1">
    <citation type="submission" date="2020-06" db="EMBL/GenBank/DDBJ databases">
        <title>Draft genome of Bugula neritina, a colonial animal packing powerful symbionts and potential medicines.</title>
        <authorList>
            <person name="Rayko M."/>
        </authorList>
    </citation>
    <scope>NUCLEOTIDE SEQUENCE [LARGE SCALE GENOMIC DNA]</scope>
    <source>
        <strain evidence="1">Kwan_BN1</strain>
    </source>
</reference>
<name>A0A7J7K7W4_BUGNE</name>
<proteinExistence type="predicted"/>
<accession>A0A7J7K7W4</accession>